<evidence type="ECO:0000313" key="2">
    <source>
        <dbReference type="EMBL" id="MDJ1134303.1"/>
    </source>
</evidence>
<dbReference type="CDD" id="cd00093">
    <property type="entry name" value="HTH_XRE"/>
    <property type="match status" value="1"/>
</dbReference>
<feature type="domain" description="HTH cro/C1-type" evidence="1">
    <location>
        <begin position="16"/>
        <end position="69"/>
    </location>
</feature>
<dbReference type="InterPro" id="IPR043917">
    <property type="entry name" value="DUF5753"/>
</dbReference>
<dbReference type="Gene3D" id="1.10.260.40">
    <property type="entry name" value="lambda repressor-like DNA-binding domains"/>
    <property type="match status" value="1"/>
</dbReference>
<dbReference type="SUPFAM" id="SSF47413">
    <property type="entry name" value="lambda repressor-like DNA-binding domains"/>
    <property type="match status" value="1"/>
</dbReference>
<gene>
    <name evidence="2" type="ORF">NMN56_020520</name>
</gene>
<dbReference type="RefSeq" id="WP_274046608.1">
    <property type="nucleotide sequence ID" value="NZ_JANCPR020000020.1"/>
</dbReference>
<evidence type="ECO:0000313" key="3">
    <source>
        <dbReference type="Proteomes" id="UP001214441"/>
    </source>
</evidence>
<dbReference type="PROSITE" id="PS50943">
    <property type="entry name" value="HTH_CROC1"/>
    <property type="match status" value="1"/>
</dbReference>
<accession>A0ABT6ZZ17</accession>
<name>A0ABT6ZZ17_9ACTN</name>
<organism evidence="2 3">
    <name type="scientific">Streptomyces iconiensis</name>
    <dbReference type="NCBI Taxonomy" id="1384038"/>
    <lineage>
        <taxon>Bacteria</taxon>
        <taxon>Bacillati</taxon>
        <taxon>Actinomycetota</taxon>
        <taxon>Actinomycetes</taxon>
        <taxon>Kitasatosporales</taxon>
        <taxon>Streptomycetaceae</taxon>
        <taxon>Streptomyces</taxon>
    </lineage>
</organism>
<dbReference type="Pfam" id="PF13560">
    <property type="entry name" value="HTH_31"/>
    <property type="match status" value="1"/>
</dbReference>
<reference evidence="2 3" key="1">
    <citation type="submission" date="2023-05" db="EMBL/GenBank/DDBJ databases">
        <title>Streptantibioticus silvisoli sp. nov., acidotolerant actinomycetes 1 from pine litter.</title>
        <authorList>
            <person name="Swiecimska M."/>
            <person name="Golinska P."/>
            <person name="Sangal V."/>
            <person name="Wachnowicz B."/>
            <person name="Goodfellow M."/>
        </authorList>
    </citation>
    <scope>NUCLEOTIDE SEQUENCE [LARGE SCALE GENOMIC DNA]</scope>
    <source>
        <strain evidence="2 3">DSM 42109</strain>
    </source>
</reference>
<dbReference type="Proteomes" id="UP001214441">
    <property type="component" value="Unassembled WGS sequence"/>
</dbReference>
<sequence>MTSRAPSALGFLTLKLEELRKERGLSFEALGKQIGYDRADLHKLEKGTKLCSTYVIGKLDGFYGTGDMLSMLYELAKKEGLLDTYNAYRRLEGSAAVLHQYAMGSMPGLLQTEAYTRTLLRTAPAWDEREVEATVADRSNRQQRLTGPEPVHYRAILDESCLRRMPAADGSEEIRAGQLARLVEVAQLPNVAIEVLPYAAGLHNLMDSNLILLWQPAGQHHAYQESSHSARLVEEAKAVAELRLSYDALRNATLRPGESLEFLRQMEACTTCSSPDPT</sequence>
<dbReference type="InterPro" id="IPR001387">
    <property type="entry name" value="Cro/C1-type_HTH"/>
</dbReference>
<keyword evidence="3" id="KW-1185">Reference proteome</keyword>
<evidence type="ECO:0000259" key="1">
    <source>
        <dbReference type="PROSITE" id="PS50943"/>
    </source>
</evidence>
<protein>
    <submittedName>
        <fullName evidence="2">Scr1 family TA system antitoxin-like transcriptional regulator</fullName>
    </submittedName>
</protein>
<dbReference type="InterPro" id="IPR010982">
    <property type="entry name" value="Lambda_DNA-bd_dom_sf"/>
</dbReference>
<proteinExistence type="predicted"/>
<dbReference type="Pfam" id="PF19054">
    <property type="entry name" value="DUF5753"/>
    <property type="match status" value="1"/>
</dbReference>
<dbReference type="EMBL" id="JANCPR020000020">
    <property type="protein sequence ID" value="MDJ1134303.1"/>
    <property type="molecule type" value="Genomic_DNA"/>
</dbReference>
<comment type="caution">
    <text evidence="2">The sequence shown here is derived from an EMBL/GenBank/DDBJ whole genome shotgun (WGS) entry which is preliminary data.</text>
</comment>